<reference evidence="6 7" key="2">
    <citation type="submission" date="2009-02" db="EMBL/GenBank/DDBJ databases">
        <title>Draft genome sequence of Blautia hydrogenotrophica DSM 10507 (Ruminococcus hydrogenotrophicus DSM 10507).</title>
        <authorList>
            <person name="Sudarsanam P."/>
            <person name="Ley R."/>
            <person name="Guruge J."/>
            <person name="Turnbaugh P.J."/>
            <person name="Mahowald M."/>
            <person name="Liep D."/>
            <person name="Gordon J."/>
        </authorList>
    </citation>
    <scope>NUCLEOTIDE SEQUENCE [LARGE SCALE GENOMIC DNA]</scope>
    <source>
        <strain evidence="7">DSM 10507 / JCM 14656 / S5a33</strain>
    </source>
</reference>
<dbReference type="Pfam" id="PF00488">
    <property type="entry name" value="MutS_V"/>
    <property type="match status" value="1"/>
</dbReference>
<keyword evidence="7" id="KW-1185">Reference proteome</keyword>
<dbReference type="InterPro" id="IPR027417">
    <property type="entry name" value="P-loop_NTPase"/>
</dbReference>
<organism evidence="6 7">
    <name type="scientific">Blautia hydrogenotrophica (strain DSM 10507 / JCM 14656 / S5a33)</name>
    <name type="common">Ruminococcus hydrogenotrophicus</name>
    <dbReference type="NCBI Taxonomy" id="476272"/>
    <lineage>
        <taxon>Bacteria</taxon>
        <taxon>Bacillati</taxon>
        <taxon>Bacillota</taxon>
        <taxon>Clostridia</taxon>
        <taxon>Lachnospirales</taxon>
        <taxon>Lachnospiraceae</taxon>
        <taxon>Blautia</taxon>
    </lineage>
</organism>
<evidence type="ECO:0000256" key="2">
    <source>
        <dbReference type="ARBA" id="ARBA00022840"/>
    </source>
</evidence>
<evidence type="ECO:0000256" key="1">
    <source>
        <dbReference type="ARBA" id="ARBA00022741"/>
    </source>
</evidence>
<keyword evidence="4" id="KW-0472">Membrane</keyword>
<name>C0CIA6_BLAHS</name>
<dbReference type="GO" id="GO:0030983">
    <property type="term" value="F:mismatched DNA binding"/>
    <property type="evidence" value="ECO:0007669"/>
    <property type="project" value="InterPro"/>
</dbReference>
<keyword evidence="4" id="KW-1133">Transmembrane helix</keyword>
<keyword evidence="4" id="KW-0812">Transmembrane</keyword>
<protein>
    <recommendedName>
        <fullName evidence="5">DNA mismatch repair proteins mutS family domain-containing protein</fullName>
    </recommendedName>
</protein>
<keyword evidence="2" id="KW-0067">ATP-binding</keyword>
<dbReference type="Proteomes" id="UP000003100">
    <property type="component" value="Unassembled WGS sequence"/>
</dbReference>
<sequence>MIRNNERRTFMHPYFIVTFAAVIFLLGVVWVIVRENRRQKERHLREFGEQYGRIFDHMYSHEELQRISASSRKMDGKKEGYLDDITWNDLEMDVIFGRINQTLTTAGEEYLYRLLRLPKMSSKELEHLGELTNFFQSHKKEREKMQLALVLVGKDNRCSLGDAVSSLENAPVIGWISHGLLAGALLAALLLLPVFPVAAVFFVFALVGLNAFLYQTGSDRKQTEPYRSLFASLRRILDMGRELERLDWSSLENCRRIVEIRKRLTGFEKKAFWFIGRQAEGGGFLDLIMDYLKMLFHIDLLVYPSLRRESLRCQAEFQELLDQIGELDAAISIASFRKGLPWYGEPEFSADSQVLKVTDLYHPLVMQPVANTITAGKAVLLTGSNASGKSTFLKAVAVNAVLAQTIFTCTARSYHAACCRILTSIALRDSIRDGESYFMAEIRSLKRILDACQGPVPVLCVIDEVLRGTNTVERIAASSRILGVLAKVGNHCFAATHDLELTVILGDIYENYHFEETVEDSDVHFHYQLKQGPCSTRNALTLLELTGYDENTVRSAKEAAKEFQNTGIWKKMKGV</sequence>
<dbReference type="AlphaFoldDB" id="C0CIA6"/>
<dbReference type="PATRIC" id="fig|476272.21.peg.3576"/>
<accession>C0CIA6</accession>
<feature type="domain" description="DNA mismatch repair proteins mutS family" evidence="5">
    <location>
        <begin position="376"/>
        <end position="561"/>
    </location>
</feature>
<comment type="caution">
    <text evidence="6">The sequence shown here is derived from an EMBL/GenBank/DDBJ whole genome shotgun (WGS) entry which is preliminary data.</text>
</comment>
<reference evidence="6 7" key="1">
    <citation type="submission" date="2009-01" db="EMBL/GenBank/DDBJ databases">
        <authorList>
            <person name="Fulton L."/>
            <person name="Clifton S."/>
            <person name="Fulton B."/>
            <person name="Xu J."/>
            <person name="Minx P."/>
            <person name="Pepin K.H."/>
            <person name="Johnson M."/>
            <person name="Bhonagiri V."/>
            <person name="Nash W.E."/>
            <person name="Mardis E.R."/>
            <person name="Wilson R.K."/>
        </authorList>
    </citation>
    <scope>NUCLEOTIDE SEQUENCE [LARGE SCALE GENOMIC DNA]</scope>
    <source>
        <strain evidence="7">DSM 10507 / JCM 14656 / S5a33</strain>
    </source>
</reference>
<evidence type="ECO:0000256" key="3">
    <source>
        <dbReference type="ARBA" id="ARBA00023125"/>
    </source>
</evidence>
<dbReference type="InterPro" id="IPR045076">
    <property type="entry name" value="MutS"/>
</dbReference>
<evidence type="ECO:0000313" key="7">
    <source>
        <dbReference type="Proteomes" id="UP000003100"/>
    </source>
</evidence>
<dbReference type="EMBL" id="ACBZ01000021">
    <property type="protein sequence ID" value="EEG50495.1"/>
    <property type="molecule type" value="Genomic_DNA"/>
</dbReference>
<dbReference type="SUPFAM" id="SSF52540">
    <property type="entry name" value="P-loop containing nucleoside triphosphate hydrolases"/>
    <property type="match status" value="1"/>
</dbReference>
<gene>
    <name evidence="6" type="ORF">RUMHYD_00570</name>
</gene>
<dbReference type="HOGENOM" id="CLU_030717_1_0_9"/>
<dbReference type="SMART" id="SM00534">
    <property type="entry name" value="MUTSac"/>
    <property type="match status" value="1"/>
</dbReference>
<dbReference type="InterPro" id="IPR000432">
    <property type="entry name" value="DNA_mismatch_repair_MutS_C"/>
</dbReference>
<keyword evidence="3" id="KW-0238">DNA-binding</keyword>
<dbReference type="GO" id="GO:0005524">
    <property type="term" value="F:ATP binding"/>
    <property type="evidence" value="ECO:0007669"/>
    <property type="project" value="UniProtKB-KW"/>
</dbReference>
<dbReference type="GO" id="GO:0140664">
    <property type="term" value="F:ATP-dependent DNA damage sensor activity"/>
    <property type="evidence" value="ECO:0007669"/>
    <property type="project" value="InterPro"/>
</dbReference>
<dbReference type="GO" id="GO:0006298">
    <property type="term" value="P:mismatch repair"/>
    <property type="evidence" value="ECO:0007669"/>
    <property type="project" value="InterPro"/>
</dbReference>
<keyword evidence="1" id="KW-0547">Nucleotide-binding</keyword>
<evidence type="ECO:0000259" key="5">
    <source>
        <dbReference type="SMART" id="SM00534"/>
    </source>
</evidence>
<evidence type="ECO:0000313" key="6">
    <source>
        <dbReference type="EMBL" id="EEG50495.1"/>
    </source>
</evidence>
<dbReference type="PANTHER" id="PTHR11361">
    <property type="entry name" value="DNA MISMATCH REPAIR PROTEIN MUTS FAMILY MEMBER"/>
    <property type="match status" value="1"/>
</dbReference>
<evidence type="ECO:0000256" key="4">
    <source>
        <dbReference type="SAM" id="Phobius"/>
    </source>
</evidence>
<dbReference type="Gene3D" id="3.40.50.300">
    <property type="entry name" value="P-loop containing nucleotide triphosphate hydrolases"/>
    <property type="match status" value="1"/>
</dbReference>
<dbReference type="eggNOG" id="COG0249">
    <property type="taxonomic scope" value="Bacteria"/>
</dbReference>
<dbReference type="GO" id="GO:0005829">
    <property type="term" value="C:cytosol"/>
    <property type="evidence" value="ECO:0007669"/>
    <property type="project" value="TreeGrafter"/>
</dbReference>
<proteinExistence type="predicted"/>
<feature type="transmembrane region" description="Helical" evidence="4">
    <location>
        <begin position="12"/>
        <end position="33"/>
    </location>
</feature>
<dbReference type="PANTHER" id="PTHR11361:SF152">
    <property type="entry name" value="DNA MISMATCH REPAIR PROTEIN"/>
    <property type="match status" value="1"/>
</dbReference>